<protein>
    <submittedName>
        <fullName evidence="2">Uncharacterized protein</fullName>
    </submittedName>
</protein>
<name>A0ABY8VCH2_9FLAO</name>
<dbReference type="RefSeq" id="WP_284583866.1">
    <property type="nucleotide sequence ID" value="NZ_CP106831.1"/>
</dbReference>
<evidence type="ECO:0000313" key="2">
    <source>
        <dbReference type="EMBL" id="WIH97944.1"/>
    </source>
</evidence>
<accession>A0ABY8VCH2</accession>
<reference evidence="2 3" key="1">
    <citation type="submission" date="2022-09" db="EMBL/GenBank/DDBJ databases">
        <title>Whole genome sequencing analysis of tet(X)-positive Empedobacter falsenii YWS9-3.</title>
        <authorList>
            <person name="Chen C."/>
            <person name="Lv Y.-L."/>
        </authorList>
    </citation>
    <scope>NUCLEOTIDE SEQUENCE [LARGE SCALE GENOMIC DNA]</scope>
    <source>
        <strain evidence="2 3">YWS9-3_T</strain>
    </source>
</reference>
<proteinExistence type="predicted"/>
<dbReference type="EMBL" id="CP106831">
    <property type="protein sequence ID" value="WIH97944.1"/>
    <property type="molecule type" value="Genomic_DNA"/>
</dbReference>
<evidence type="ECO:0000313" key="3">
    <source>
        <dbReference type="Proteomes" id="UP001223501"/>
    </source>
</evidence>
<dbReference type="Proteomes" id="UP001223501">
    <property type="component" value="Chromosome"/>
</dbReference>
<organism evidence="2 3">
    <name type="scientific">Empedobacter falsenii</name>
    <dbReference type="NCBI Taxonomy" id="343874"/>
    <lineage>
        <taxon>Bacteria</taxon>
        <taxon>Pseudomonadati</taxon>
        <taxon>Bacteroidota</taxon>
        <taxon>Flavobacteriia</taxon>
        <taxon>Flavobacteriales</taxon>
        <taxon>Weeksellaceae</taxon>
        <taxon>Empedobacter</taxon>
    </lineage>
</organism>
<keyword evidence="1" id="KW-0812">Transmembrane</keyword>
<keyword evidence="3" id="KW-1185">Reference proteome</keyword>
<feature type="transmembrane region" description="Helical" evidence="1">
    <location>
        <begin position="14"/>
        <end position="37"/>
    </location>
</feature>
<gene>
    <name evidence="2" type="ORF">OBA43_03150</name>
</gene>
<keyword evidence="1" id="KW-1133">Transmembrane helix</keyword>
<evidence type="ECO:0000256" key="1">
    <source>
        <dbReference type="SAM" id="Phobius"/>
    </source>
</evidence>
<keyword evidence="1" id="KW-0472">Membrane</keyword>
<sequence length="171" mass="20023">MITKSLYILDRMKYINYFVYLTVIAALIFSAIIYFSFKTKVGRIDKKEIIDQGTSFEPCSSTIYEYYGSKAGYKTERYGIRKVISEPIHQLNFPDFSGNINVRFVINCKNEIGYFRIKAVDQDYKKVVLSDNLQKKIVSIVQQLKDWNGKNIDSYYQIQLKLKNGKVEDIF</sequence>